<reference evidence="3" key="2">
    <citation type="submission" date="2018-10" db="EMBL/GenBank/DDBJ databases">
        <authorList>
            <person name="Wang Y."/>
            <person name="Wang J."/>
            <person name="Yang X."/>
            <person name="Wang Z."/>
            <person name="Huang Y."/>
        </authorList>
    </citation>
    <scope>NUCLEOTIDE SEQUENCE [LARGE SCALE GENOMIC DNA]</scope>
    <source>
        <strain evidence="3">J015</strain>
    </source>
</reference>
<feature type="compositionally biased region" description="Gly residues" evidence="1">
    <location>
        <begin position="20"/>
        <end position="38"/>
    </location>
</feature>
<dbReference type="EMBL" id="RBNH01000008">
    <property type="protein sequence ID" value="RKO23725.1"/>
    <property type="molecule type" value="Genomic_DNA"/>
</dbReference>
<name>A0A3B0FV96_PSEPS</name>
<evidence type="ECO:0000313" key="3">
    <source>
        <dbReference type="Proteomes" id="UP000273159"/>
    </source>
</evidence>
<comment type="caution">
    <text evidence="2">The sequence shown here is derived from an EMBL/GenBank/DDBJ whole genome shotgun (WGS) entry which is preliminary data.</text>
</comment>
<evidence type="ECO:0000313" key="2">
    <source>
        <dbReference type="EMBL" id="RKO23725.1"/>
    </source>
</evidence>
<dbReference type="AlphaFoldDB" id="A0A3B0FV96"/>
<dbReference type="RefSeq" id="WP_120692474.1">
    <property type="nucleotide sequence ID" value="NZ_RBNH01000008.1"/>
</dbReference>
<accession>A0A3B0FV96</accession>
<feature type="region of interest" description="Disordered" evidence="1">
    <location>
        <begin position="1"/>
        <end position="62"/>
    </location>
</feature>
<protein>
    <submittedName>
        <fullName evidence="2">Uncharacterized protein</fullName>
    </submittedName>
</protein>
<evidence type="ECO:0000256" key="1">
    <source>
        <dbReference type="SAM" id="MobiDB-lite"/>
    </source>
</evidence>
<organism evidence="2 3">
    <name type="scientific">Pseudarthrobacter phenanthrenivorans</name>
    <name type="common">Arthrobacter phenanthrenivorans</name>
    <dbReference type="NCBI Taxonomy" id="361575"/>
    <lineage>
        <taxon>Bacteria</taxon>
        <taxon>Bacillati</taxon>
        <taxon>Actinomycetota</taxon>
        <taxon>Actinomycetes</taxon>
        <taxon>Micrococcales</taxon>
        <taxon>Micrococcaceae</taxon>
        <taxon>Pseudarthrobacter</taxon>
    </lineage>
</organism>
<gene>
    <name evidence="2" type="ORF">D7Z96_10575</name>
</gene>
<sequence length="62" mass="6109">MTINSPDSLPEDEPQEGTAPAGGKGDGGVPRGGDGVGMGADAEPNTFEPEEDPDATDGPQNG</sequence>
<dbReference type="Proteomes" id="UP000273159">
    <property type="component" value="Unassembled WGS sequence"/>
</dbReference>
<proteinExistence type="predicted"/>
<reference evidence="2 3" key="1">
    <citation type="submission" date="2018-10" db="EMBL/GenBank/DDBJ databases">
        <title>Genome-guide identification and characterization of bacteria that degrade polycyclic aromatic hydrocarbons and resist hexavalent chromium simultaneously.</title>
        <authorList>
            <person name="Feng H."/>
        </authorList>
    </citation>
    <scope>NUCLEOTIDE SEQUENCE [LARGE SCALE GENOMIC DNA]</scope>
    <source>
        <strain evidence="2 3">J015</strain>
    </source>
</reference>